<dbReference type="PANTHER" id="PTHR36214">
    <property type="match status" value="1"/>
</dbReference>
<dbReference type="InterPro" id="IPR011005">
    <property type="entry name" value="Dihydropteroate_synth-like_sf"/>
</dbReference>
<evidence type="ECO:0000256" key="3">
    <source>
        <dbReference type="ARBA" id="ARBA00023004"/>
    </source>
</evidence>
<dbReference type="Pfam" id="PF03599">
    <property type="entry name" value="CdhD"/>
    <property type="match status" value="1"/>
</dbReference>
<keyword evidence="2 7" id="KW-0479">Metal-binding</keyword>
<dbReference type="Pfam" id="PF04060">
    <property type="entry name" value="FeS"/>
    <property type="match status" value="1"/>
</dbReference>
<organism evidence="9 10">
    <name type="scientific">Desulforhopalus singaporensis</name>
    <dbReference type="NCBI Taxonomy" id="91360"/>
    <lineage>
        <taxon>Bacteria</taxon>
        <taxon>Pseudomonadati</taxon>
        <taxon>Thermodesulfobacteriota</taxon>
        <taxon>Desulfobulbia</taxon>
        <taxon>Desulfobulbales</taxon>
        <taxon>Desulfocapsaceae</taxon>
        <taxon>Desulforhopalus</taxon>
    </lineage>
</organism>
<protein>
    <submittedName>
        <fullName evidence="9">CO-methylating acetyl-CoA synthase corrinoid iron-sulfur protein large subunit</fullName>
    </submittedName>
</protein>
<feature type="binding site" evidence="6">
    <location>
        <begin position="372"/>
        <end position="375"/>
    </location>
    <ligand>
        <name>5-methoxybenzimidazolylcob(I)amide</name>
        <dbReference type="ChEBI" id="CHEBI:157765"/>
    </ligand>
</feature>
<dbReference type="OrthoDB" id="140437at2"/>
<keyword evidence="10" id="KW-1185">Reference proteome</keyword>
<dbReference type="InterPro" id="IPR007202">
    <property type="entry name" value="4Fe-4S_dom"/>
</dbReference>
<gene>
    <name evidence="9" type="ORF">SAMN05660330_03163</name>
</gene>
<feature type="binding site" evidence="7">
    <location>
        <position position="25"/>
    </location>
    <ligand>
        <name>[4Fe-4S] cluster</name>
        <dbReference type="ChEBI" id="CHEBI:49883"/>
    </ligand>
</feature>
<evidence type="ECO:0000256" key="6">
    <source>
        <dbReference type="PIRSR" id="PIRSR000376-1"/>
    </source>
</evidence>
<feature type="binding site" evidence="7">
    <location>
        <position position="42"/>
    </location>
    <ligand>
        <name>[4Fe-4S] cluster</name>
        <dbReference type="ChEBI" id="CHEBI:49883"/>
    </ligand>
</feature>
<sequence>MALTGIQIFKLLPKTNCKECGVPTCLAFAMNLASGKAELDSCPYVSDEAREQLAEASAPPIRPVPIGKGVRAAKTGGETVLFRHEKTFYNPTMFAGIITSDSAEADVDAKLKAWNALQYERVGLNLRPELVALKDVNGDGVAFAALAKFIAETSEFNLVLMSEDAEVISGAVKAAGFKRPLIYAATADNVDAFGKIALENELPLAVKSDSIDGVIALVDKLGELGVKDLVIDSGAREVKQALADQVAIRRAALKGGNRSLGFPTIAFPCEMASNVEMEGLIASMFVAKYGGIVVMSDLTTEVIFPLLLERLNIFTDPQRPMTVTEGIFEIGNPDENSPVLVTTNFALTYFIVSGEIEASKVPAWLLIKDSEGLSVLTAWAAGKFGGDDVGMFVKKCGIMDKVKHTELIIPGYAAAIAGDVEEELSGWTITVGPREAAHIAGFLKSR</sequence>
<dbReference type="InterPro" id="IPR051069">
    <property type="entry name" value="ACDS_complex_subunit"/>
</dbReference>
<dbReference type="PROSITE" id="PS51656">
    <property type="entry name" value="4FE4S"/>
    <property type="match status" value="1"/>
</dbReference>
<dbReference type="STRING" id="91360.SAMN05660330_03163"/>
<evidence type="ECO:0000256" key="7">
    <source>
        <dbReference type="PIRSR" id="PIRSR000376-2"/>
    </source>
</evidence>
<dbReference type="Gene3D" id="3.20.20.20">
    <property type="entry name" value="Dihydropteroate synthase-like"/>
    <property type="match status" value="1"/>
</dbReference>
<accession>A0A1H0TNP8</accession>
<evidence type="ECO:0000259" key="8">
    <source>
        <dbReference type="PROSITE" id="PS51656"/>
    </source>
</evidence>
<dbReference type="Proteomes" id="UP000199073">
    <property type="component" value="Unassembled WGS sequence"/>
</dbReference>
<evidence type="ECO:0000256" key="4">
    <source>
        <dbReference type="ARBA" id="ARBA00023014"/>
    </source>
</evidence>
<keyword evidence="3 7" id="KW-0408">Iron</keyword>
<feature type="binding site" evidence="7">
    <location>
        <position position="20"/>
    </location>
    <ligand>
        <name>[4Fe-4S] cluster</name>
        <dbReference type="ChEBI" id="CHEBI:49883"/>
    </ligand>
</feature>
<feature type="binding site" evidence="6">
    <location>
        <position position="348"/>
    </location>
    <ligand>
        <name>5-methoxybenzimidazolylcob(I)amide</name>
        <dbReference type="ChEBI" id="CHEBI:157765"/>
    </ligand>
</feature>
<dbReference type="EMBL" id="FNJI01000025">
    <property type="protein sequence ID" value="SDP55258.1"/>
    <property type="molecule type" value="Genomic_DNA"/>
</dbReference>
<feature type="domain" description="4Fe-4S" evidence="8">
    <location>
        <begin position="1"/>
        <end position="59"/>
    </location>
</feature>
<dbReference type="GO" id="GO:0051539">
    <property type="term" value="F:4 iron, 4 sulfur cluster binding"/>
    <property type="evidence" value="ECO:0007669"/>
    <property type="project" value="UniProtKB-KW"/>
</dbReference>
<dbReference type="PANTHER" id="PTHR36214:SF3">
    <property type="entry name" value="ACETYL-COA DECARBONYLASE_SYNTHASE COMPLEX SUBUNIT GAMMA"/>
    <property type="match status" value="1"/>
</dbReference>
<name>A0A1H0TNP8_9BACT</name>
<dbReference type="RefSeq" id="WP_092224551.1">
    <property type="nucleotide sequence ID" value="NZ_FNJI01000025.1"/>
</dbReference>
<dbReference type="AlphaFoldDB" id="A0A1H0TNP8"/>
<dbReference type="NCBIfam" id="NF003195">
    <property type="entry name" value="PRK04165.1"/>
    <property type="match status" value="1"/>
</dbReference>
<dbReference type="PIRSF" id="PIRSF000376">
    <property type="entry name" value="AcCoA_decarb_gamma"/>
    <property type="match status" value="1"/>
</dbReference>
<proteinExistence type="predicted"/>
<feature type="binding site" evidence="6">
    <location>
        <position position="342"/>
    </location>
    <ligand>
        <name>5-methoxybenzimidazolylcob(I)amide</name>
        <dbReference type="ChEBI" id="CHEBI:157765"/>
    </ligand>
</feature>
<evidence type="ECO:0000256" key="1">
    <source>
        <dbReference type="ARBA" id="ARBA00022485"/>
    </source>
</evidence>
<dbReference type="InterPro" id="IPR016218">
    <property type="entry name" value="AcylCoA_decarb/synth_gsu"/>
</dbReference>
<dbReference type="GO" id="GO:0008168">
    <property type="term" value="F:methyltransferase activity"/>
    <property type="evidence" value="ECO:0007669"/>
    <property type="project" value="InterPro"/>
</dbReference>
<reference evidence="9 10" key="1">
    <citation type="submission" date="2016-10" db="EMBL/GenBank/DDBJ databases">
        <authorList>
            <person name="de Groot N.N."/>
        </authorList>
    </citation>
    <scope>NUCLEOTIDE SEQUENCE [LARGE SCALE GENOMIC DNA]</scope>
    <source>
        <strain evidence="9 10">DSM 12130</strain>
    </source>
</reference>
<dbReference type="GO" id="GO:0005506">
    <property type="term" value="F:iron ion binding"/>
    <property type="evidence" value="ECO:0007669"/>
    <property type="project" value="InterPro"/>
</dbReference>
<evidence type="ECO:0000256" key="2">
    <source>
        <dbReference type="ARBA" id="ARBA00022723"/>
    </source>
</evidence>
<dbReference type="GO" id="GO:0046356">
    <property type="term" value="P:acetyl-CoA catabolic process"/>
    <property type="evidence" value="ECO:0007669"/>
    <property type="project" value="InterPro"/>
</dbReference>
<keyword evidence="4 7" id="KW-0411">Iron-sulfur</keyword>
<evidence type="ECO:0000313" key="9">
    <source>
        <dbReference type="EMBL" id="SDP55258.1"/>
    </source>
</evidence>
<keyword evidence="5" id="KW-0170">Cobalt</keyword>
<evidence type="ECO:0000313" key="10">
    <source>
        <dbReference type="Proteomes" id="UP000199073"/>
    </source>
</evidence>
<dbReference type="Gene3D" id="3.40.50.11600">
    <property type="match status" value="1"/>
</dbReference>
<evidence type="ECO:0000256" key="5">
    <source>
        <dbReference type="ARBA" id="ARBA00023285"/>
    </source>
</evidence>
<feature type="binding site" evidence="7">
    <location>
        <position position="17"/>
    </location>
    <ligand>
        <name>[4Fe-4S] cluster</name>
        <dbReference type="ChEBI" id="CHEBI:49883"/>
    </ligand>
</feature>
<keyword evidence="1 7" id="KW-0004">4Fe-4S</keyword>
<feature type="binding site" evidence="6">
    <location>
        <position position="436"/>
    </location>
    <ligand>
        <name>5-methoxybenzimidazolylcob(I)amide</name>
        <dbReference type="ChEBI" id="CHEBI:157765"/>
    </ligand>
</feature>
<dbReference type="InterPro" id="IPR016041">
    <property type="entry name" value="Ac-CoA_synth_d_su_TIM-brl"/>
</dbReference>